<dbReference type="AlphaFoldDB" id="A0A662Z4W2"/>
<reference evidence="5 6" key="1">
    <citation type="submission" date="2016-10" db="EMBL/GenBank/DDBJ databases">
        <authorList>
            <person name="Varghese N."/>
            <person name="Submissions S."/>
        </authorList>
    </citation>
    <scope>NUCLEOTIDE SEQUENCE [LARGE SCALE GENOMIC DNA]</scope>
    <source>
        <strain evidence="5 6">IBRC-M10081</strain>
    </source>
</reference>
<evidence type="ECO:0000256" key="2">
    <source>
        <dbReference type="ARBA" id="ARBA00005721"/>
    </source>
</evidence>
<evidence type="ECO:0000313" key="6">
    <source>
        <dbReference type="Proteomes" id="UP000243605"/>
    </source>
</evidence>
<comment type="function">
    <text evidence="1">May play a key role in alkaline pH tolerance.</text>
</comment>
<dbReference type="InterPro" id="IPR005531">
    <property type="entry name" value="Asp23"/>
</dbReference>
<feature type="compositionally biased region" description="Basic and acidic residues" evidence="4">
    <location>
        <begin position="1"/>
        <end position="35"/>
    </location>
</feature>
<name>A0A662Z4W2_9STAP</name>
<sequence length="176" mass="19968">MADKEKYKEQYDKTVGVDEEQKRLEQEEAEAARENEVEEQQFTNKLSFDDAVVEKIVGIAAREVDGILAMKGGFGSGLFGRRDEKNDVSQGVTAEVGEKQAAIDLRVILEYGESGPEIFKKVTDVIKEQVKFMTGLEVVEVNLHVEDVMTRKEYDQKNAEKNRDVNVERVPNNRLN</sequence>
<keyword evidence="6" id="KW-1185">Reference proteome</keyword>
<evidence type="ECO:0000256" key="4">
    <source>
        <dbReference type="SAM" id="MobiDB-lite"/>
    </source>
</evidence>
<protein>
    <recommendedName>
        <fullName evidence="3">Alkaline shock protein 23</fullName>
    </recommendedName>
</protein>
<gene>
    <name evidence="5" type="ORF">SAMN05192557_0941</name>
</gene>
<feature type="compositionally biased region" description="Basic and acidic residues" evidence="4">
    <location>
        <begin position="154"/>
        <end position="167"/>
    </location>
</feature>
<dbReference type="PANTHER" id="PTHR34297">
    <property type="entry name" value="HYPOTHETICAL CYTOSOLIC PROTEIN-RELATED"/>
    <property type="match status" value="1"/>
</dbReference>
<dbReference type="EMBL" id="FOIT01000002">
    <property type="protein sequence ID" value="SEV94731.1"/>
    <property type="molecule type" value="Genomic_DNA"/>
</dbReference>
<accession>A0A662Z4W2</accession>
<dbReference type="PANTHER" id="PTHR34297:SF3">
    <property type="entry name" value="ALKALINE SHOCK PROTEIN 23"/>
    <property type="match status" value="1"/>
</dbReference>
<evidence type="ECO:0000313" key="5">
    <source>
        <dbReference type="EMBL" id="SEV94731.1"/>
    </source>
</evidence>
<organism evidence="5 6">
    <name type="scientific">Aliicoccus persicus</name>
    <dbReference type="NCBI Taxonomy" id="930138"/>
    <lineage>
        <taxon>Bacteria</taxon>
        <taxon>Bacillati</taxon>
        <taxon>Bacillota</taxon>
        <taxon>Bacilli</taxon>
        <taxon>Bacillales</taxon>
        <taxon>Staphylococcaceae</taxon>
        <taxon>Aliicoccus</taxon>
    </lineage>
</organism>
<feature type="region of interest" description="Disordered" evidence="4">
    <location>
        <begin position="1"/>
        <end position="40"/>
    </location>
</feature>
<dbReference type="Pfam" id="PF03780">
    <property type="entry name" value="Asp23"/>
    <property type="match status" value="1"/>
</dbReference>
<comment type="similarity">
    <text evidence="2">Belongs to the asp23 family.</text>
</comment>
<evidence type="ECO:0000256" key="3">
    <source>
        <dbReference type="ARBA" id="ARBA00019574"/>
    </source>
</evidence>
<evidence type="ECO:0000256" key="1">
    <source>
        <dbReference type="ARBA" id="ARBA00002561"/>
    </source>
</evidence>
<feature type="region of interest" description="Disordered" evidence="4">
    <location>
        <begin position="154"/>
        <end position="176"/>
    </location>
</feature>
<dbReference type="OrthoDB" id="9808942at2"/>
<dbReference type="Proteomes" id="UP000243605">
    <property type="component" value="Unassembled WGS sequence"/>
</dbReference>
<proteinExistence type="inferred from homology"/>